<dbReference type="GO" id="GO:0004930">
    <property type="term" value="F:G protein-coupled receptor activity"/>
    <property type="evidence" value="ECO:0007669"/>
    <property type="project" value="InterPro"/>
</dbReference>
<evidence type="ECO:0000256" key="1">
    <source>
        <dbReference type="ARBA" id="ARBA00004141"/>
    </source>
</evidence>
<evidence type="ECO:0000256" key="5">
    <source>
        <dbReference type="SAM" id="MobiDB-lite"/>
    </source>
</evidence>
<dbReference type="EMBL" id="CAJMWX010001044">
    <property type="protein sequence ID" value="CAE6452815.1"/>
    <property type="molecule type" value="Genomic_DNA"/>
</dbReference>
<keyword evidence="4 6" id="KW-0472">Membrane</keyword>
<feature type="transmembrane region" description="Helical" evidence="6">
    <location>
        <begin position="213"/>
        <end position="232"/>
    </location>
</feature>
<dbReference type="SUPFAM" id="SSF103473">
    <property type="entry name" value="MFS general substrate transporter"/>
    <property type="match status" value="1"/>
</dbReference>
<feature type="transmembrane region" description="Helical" evidence="6">
    <location>
        <begin position="148"/>
        <end position="165"/>
    </location>
</feature>
<evidence type="ECO:0000256" key="6">
    <source>
        <dbReference type="SAM" id="Phobius"/>
    </source>
</evidence>
<sequence>MELGDVKDKKSNGLSQIITREDVAQGDSSSSVASPPPPPPPETYRLYKRRWLGLVGICLLNIVCGLNWLWFSSVAINTSQEFGVSLERVNWLGNSVNLIYLPVSMMVPLGFSRWGLRISCVIGSFGLLISAWIRYAGSTPSLSPGGRYALLLIGQIFTGFAQPWFQILGPKYSETWFDLRGRTTATMVIAIANPIGAALSQLIAPAFSSVRTSVLILAIITSVAAPTALVIASKPPIPPTYAGSHPSPPAIQIFRAFIGKSRQGEALMSLRERLDMTIVTLLFGAFVGAFSAFSILINQIFAPYGYSSDAAGIMGGVLILAGIVGAAVLSPVFDRYLTHHLALATKILVPLLGASYIALIWDVRANNYAGLYVVMVVIGVASFTLLPIALEIGCEVTRSAETSSAVLWFAGNLLSVVFVLSMDALKDDSPDANPPSNMFKSLIFQGCFVAIIAISVFGLKGEQTRRELDVQKQEGRHEGQPRVD</sequence>
<accession>A0A8H3BC25</accession>
<name>A0A8H3BC25_9AGAM</name>
<dbReference type="InterPro" id="IPR036259">
    <property type="entry name" value="MFS_trans_sf"/>
</dbReference>
<evidence type="ECO:0000256" key="2">
    <source>
        <dbReference type="ARBA" id="ARBA00022692"/>
    </source>
</evidence>
<feature type="transmembrane region" description="Helical" evidence="6">
    <location>
        <begin position="185"/>
        <end position="207"/>
    </location>
</feature>
<organism evidence="7 8">
    <name type="scientific">Rhizoctonia solani</name>
    <dbReference type="NCBI Taxonomy" id="456999"/>
    <lineage>
        <taxon>Eukaryota</taxon>
        <taxon>Fungi</taxon>
        <taxon>Dikarya</taxon>
        <taxon>Basidiomycota</taxon>
        <taxon>Agaricomycotina</taxon>
        <taxon>Agaricomycetes</taxon>
        <taxon>Cantharellales</taxon>
        <taxon>Ceratobasidiaceae</taxon>
        <taxon>Rhizoctonia</taxon>
    </lineage>
</organism>
<feature type="transmembrane region" description="Helical" evidence="6">
    <location>
        <begin position="442"/>
        <end position="459"/>
    </location>
</feature>
<evidence type="ECO:0000313" key="8">
    <source>
        <dbReference type="Proteomes" id="UP000663888"/>
    </source>
</evidence>
<dbReference type="InterPro" id="IPR049680">
    <property type="entry name" value="FLVCR1-2_SLC49-like"/>
</dbReference>
<feature type="transmembrane region" description="Helical" evidence="6">
    <location>
        <begin position="367"/>
        <end position="390"/>
    </location>
</feature>
<dbReference type="Gene3D" id="1.20.1250.20">
    <property type="entry name" value="MFS general substrate transporter like domains"/>
    <property type="match status" value="2"/>
</dbReference>
<dbReference type="PANTHER" id="PTHR10924:SF6">
    <property type="entry name" value="SOLUTE CARRIER FAMILY 49 MEMBER A3"/>
    <property type="match status" value="1"/>
</dbReference>
<gene>
    <name evidence="7" type="ORF">RDB_LOCUS72053</name>
</gene>
<dbReference type="InterPro" id="IPR000832">
    <property type="entry name" value="GPCR_2_secretin-like"/>
</dbReference>
<dbReference type="Proteomes" id="UP000663888">
    <property type="component" value="Unassembled WGS sequence"/>
</dbReference>
<feature type="transmembrane region" description="Helical" evidence="6">
    <location>
        <begin position="91"/>
        <end position="111"/>
    </location>
</feature>
<feature type="transmembrane region" description="Helical" evidence="6">
    <location>
        <begin position="51"/>
        <end position="71"/>
    </location>
</feature>
<dbReference type="InterPro" id="IPR011701">
    <property type="entry name" value="MFS"/>
</dbReference>
<keyword evidence="2 6" id="KW-0812">Transmembrane</keyword>
<evidence type="ECO:0000256" key="4">
    <source>
        <dbReference type="ARBA" id="ARBA00023136"/>
    </source>
</evidence>
<feature type="transmembrane region" description="Helical" evidence="6">
    <location>
        <begin position="341"/>
        <end position="361"/>
    </location>
</feature>
<feature type="transmembrane region" description="Helical" evidence="6">
    <location>
        <begin position="118"/>
        <end position="136"/>
    </location>
</feature>
<evidence type="ECO:0000256" key="3">
    <source>
        <dbReference type="ARBA" id="ARBA00022989"/>
    </source>
</evidence>
<comment type="subcellular location">
    <subcellularLocation>
        <location evidence="1">Membrane</location>
        <topology evidence="1">Multi-pass membrane protein</topology>
    </subcellularLocation>
</comment>
<feature type="region of interest" description="Disordered" evidence="5">
    <location>
        <begin position="1"/>
        <end position="40"/>
    </location>
</feature>
<dbReference type="Pfam" id="PF07690">
    <property type="entry name" value="MFS_1"/>
    <property type="match status" value="1"/>
</dbReference>
<dbReference type="GO" id="GO:0016020">
    <property type="term" value="C:membrane"/>
    <property type="evidence" value="ECO:0007669"/>
    <property type="project" value="UniProtKB-SubCell"/>
</dbReference>
<feature type="transmembrane region" description="Helical" evidence="6">
    <location>
        <begin position="402"/>
        <end position="422"/>
    </location>
</feature>
<feature type="transmembrane region" description="Helical" evidence="6">
    <location>
        <begin position="310"/>
        <end position="329"/>
    </location>
</feature>
<dbReference type="AlphaFoldDB" id="A0A8H3BC25"/>
<comment type="caution">
    <text evidence="7">The sequence shown here is derived from an EMBL/GenBank/DDBJ whole genome shotgun (WGS) entry which is preliminary data.</text>
</comment>
<dbReference type="GO" id="GO:0022857">
    <property type="term" value="F:transmembrane transporter activity"/>
    <property type="evidence" value="ECO:0007669"/>
    <property type="project" value="InterPro"/>
</dbReference>
<dbReference type="PRINTS" id="PR00249">
    <property type="entry name" value="GPCRSECRETIN"/>
</dbReference>
<feature type="compositionally biased region" description="Basic and acidic residues" evidence="5">
    <location>
        <begin position="1"/>
        <end position="11"/>
    </location>
</feature>
<dbReference type="PANTHER" id="PTHR10924">
    <property type="entry name" value="MAJOR FACILITATOR SUPERFAMILY PROTEIN-RELATED"/>
    <property type="match status" value="1"/>
</dbReference>
<keyword evidence="3 6" id="KW-1133">Transmembrane helix</keyword>
<evidence type="ECO:0008006" key="9">
    <source>
        <dbReference type="Google" id="ProtNLM"/>
    </source>
</evidence>
<feature type="transmembrane region" description="Helical" evidence="6">
    <location>
        <begin position="278"/>
        <end position="304"/>
    </location>
</feature>
<protein>
    <recommendedName>
        <fullName evidence="9">MFS general substrate transporter</fullName>
    </recommendedName>
</protein>
<evidence type="ECO:0000313" key="7">
    <source>
        <dbReference type="EMBL" id="CAE6452815.1"/>
    </source>
</evidence>
<reference evidence="7" key="1">
    <citation type="submission" date="2021-01" db="EMBL/GenBank/DDBJ databases">
        <authorList>
            <person name="Kaushik A."/>
        </authorList>
    </citation>
    <scope>NUCLEOTIDE SEQUENCE</scope>
    <source>
        <strain evidence="7">AG4-R118</strain>
    </source>
</reference>
<proteinExistence type="predicted"/>